<dbReference type="Pfam" id="PF00116">
    <property type="entry name" value="COX2"/>
    <property type="match status" value="1"/>
</dbReference>
<evidence type="ECO:0000256" key="7">
    <source>
        <dbReference type="ARBA" id="ARBA00022723"/>
    </source>
</evidence>
<dbReference type="SUPFAM" id="SSF81464">
    <property type="entry name" value="Cytochrome c oxidase subunit II-like, transmembrane region"/>
    <property type="match status" value="1"/>
</dbReference>
<evidence type="ECO:0000256" key="17">
    <source>
        <dbReference type="SAM" id="Phobius"/>
    </source>
</evidence>
<dbReference type="InterPro" id="IPR034210">
    <property type="entry name" value="CcO_II_C"/>
</dbReference>
<comment type="similarity">
    <text evidence="3 15">Belongs to the cytochrome c oxidase subunit 2 family.</text>
</comment>
<keyword evidence="5 15" id="KW-0679">Respiratory chain</keyword>
<evidence type="ECO:0000256" key="14">
    <source>
        <dbReference type="ARBA" id="ARBA00047816"/>
    </source>
</evidence>
<dbReference type="PROSITE" id="PS50999">
    <property type="entry name" value="COX2_TM"/>
    <property type="match status" value="1"/>
</dbReference>
<dbReference type="PROSITE" id="PS50857">
    <property type="entry name" value="COX2_CUA"/>
    <property type="match status" value="1"/>
</dbReference>
<dbReference type="NCBIfam" id="TIGR02866">
    <property type="entry name" value="CoxB"/>
    <property type="match status" value="1"/>
</dbReference>
<comment type="cofactor">
    <cofactor evidence="16">
        <name>Cu cation</name>
        <dbReference type="ChEBI" id="CHEBI:23378"/>
    </cofactor>
    <text evidence="16">Binds a copper A center.</text>
</comment>
<keyword evidence="9 15" id="KW-0249">Electron transport</keyword>
<evidence type="ECO:0000256" key="1">
    <source>
        <dbReference type="ARBA" id="ARBA00001971"/>
    </source>
</evidence>
<comment type="function">
    <text evidence="13 16">Subunits I and II form the functional core of the enzyme complex. Electrons originating in cytochrome c are transferred via heme a and Cu(A) to the binuclear center formed by heme a3 and Cu(B).</text>
</comment>
<comment type="caution">
    <text evidence="21">The sequence shown here is derived from an EMBL/GenBank/DDBJ whole genome shotgun (WGS) entry which is preliminary data.</text>
</comment>
<dbReference type="InterPro" id="IPR001505">
    <property type="entry name" value="Copper_CuA"/>
</dbReference>
<dbReference type="CDD" id="cd13912">
    <property type="entry name" value="CcO_II_C"/>
    <property type="match status" value="1"/>
</dbReference>
<dbReference type="GO" id="GO:0004129">
    <property type="term" value="F:cytochrome-c oxidase activity"/>
    <property type="evidence" value="ECO:0007669"/>
    <property type="project" value="UniProtKB-EC"/>
</dbReference>
<evidence type="ECO:0000259" key="19">
    <source>
        <dbReference type="PROSITE" id="PS50857"/>
    </source>
</evidence>
<evidence type="ECO:0000256" key="9">
    <source>
        <dbReference type="ARBA" id="ARBA00022982"/>
    </source>
</evidence>
<organism evidence="21 22">
    <name type="scientific">Tepidamorphus gemmatus</name>
    <dbReference type="NCBI Taxonomy" id="747076"/>
    <lineage>
        <taxon>Bacteria</taxon>
        <taxon>Pseudomonadati</taxon>
        <taxon>Pseudomonadota</taxon>
        <taxon>Alphaproteobacteria</taxon>
        <taxon>Hyphomicrobiales</taxon>
        <taxon>Tepidamorphaceae</taxon>
        <taxon>Tepidamorphus</taxon>
    </lineage>
</organism>
<accession>A0A4R3M8R6</accession>
<dbReference type="EMBL" id="SMAK01000006">
    <property type="protein sequence ID" value="TCT09951.1"/>
    <property type="molecule type" value="Genomic_DNA"/>
</dbReference>
<dbReference type="Pfam" id="PF02790">
    <property type="entry name" value="COX2_TM"/>
    <property type="match status" value="1"/>
</dbReference>
<keyword evidence="7 16" id="KW-0479">Metal-binding</keyword>
<dbReference type="GO" id="GO:0042773">
    <property type="term" value="P:ATP synthesis coupled electron transport"/>
    <property type="evidence" value="ECO:0007669"/>
    <property type="project" value="TreeGrafter"/>
</dbReference>
<dbReference type="OrthoDB" id="9781261at2"/>
<proteinExistence type="inferred from homology"/>
<feature type="signal peptide" evidence="18">
    <location>
        <begin position="1"/>
        <end position="23"/>
    </location>
</feature>
<dbReference type="InterPro" id="IPR008972">
    <property type="entry name" value="Cupredoxin"/>
</dbReference>
<dbReference type="AlphaFoldDB" id="A0A4R3M8R6"/>
<comment type="cofactor">
    <cofactor evidence="1">
        <name>heme</name>
        <dbReference type="ChEBI" id="CHEBI:30413"/>
    </cofactor>
</comment>
<comment type="catalytic activity">
    <reaction evidence="14 16">
        <text>4 Fe(II)-[cytochrome c] + O2 + 8 H(+)(in) = 4 Fe(III)-[cytochrome c] + 2 H2O + 4 H(+)(out)</text>
        <dbReference type="Rhea" id="RHEA:11436"/>
        <dbReference type="Rhea" id="RHEA-COMP:10350"/>
        <dbReference type="Rhea" id="RHEA-COMP:14399"/>
        <dbReference type="ChEBI" id="CHEBI:15377"/>
        <dbReference type="ChEBI" id="CHEBI:15378"/>
        <dbReference type="ChEBI" id="CHEBI:15379"/>
        <dbReference type="ChEBI" id="CHEBI:29033"/>
        <dbReference type="ChEBI" id="CHEBI:29034"/>
        <dbReference type="EC" id="7.1.1.9"/>
    </reaction>
</comment>
<evidence type="ECO:0000256" key="5">
    <source>
        <dbReference type="ARBA" id="ARBA00022660"/>
    </source>
</evidence>
<evidence type="ECO:0000256" key="12">
    <source>
        <dbReference type="ARBA" id="ARBA00023136"/>
    </source>
</evidence>
<evidence type="ECO:0000256" key="11">
    <source>
        <dbReference type="ARBA" id="ARBA00023008"/>
    </source>
</evidence>
<name>A0A4R3M8R6_9HYPH</name>
<keyword evidence="6 15" id="KW-0812">Transmembrane</keyword>
<dbReference type="FunFam" id="2.60.40.420:FF:000001">
    <property type="entry name" value="Cytochrome c oxidase subunit 2"/>
    <property type="match status" value="1"/>
</dbReference>
<dbReference type="PRINTS" id="PR01166">
    <property type="entry name" value="CYCOXIDASEII"/>
</dbReference>
<dbReference type="InterPro" id="IPR002429">
    <property type="entry name" value="CcO_II-like_C"/>
</dbReference>
<comment type="subcellular location">
    <subcellularLocation>
        <location evidence="15">Cell membrane</location>
        <topology evidence="15">Multi-pass membrane protein</topology>
    </subcellularLocation>
    <subcellularLocation>
        <location evidence="2">Membrane</location>
        <topology evidence="2">Multi-pass membrane protein</topology>
    </subcellularLocation>
</comment>
<dbReference type="InterPro" id="IPR045187">
    <property type="entry name" value="CcO_II"/>
</dbReference>
<dbReference type="InterPro" id="IPR036257">
    <property type="entry name" value="Cyt_c_oxidase_su2_TM_sf"/>
</dbReference>
<dbReference type="Gene3D" id="1.10.287.90">
    <property type="match status" value="1"/>
</dbReference>
<evidence type="ECO:0000256" key="13">
    <source>
        <dbReference type="ARBA" id="ARBA00024688"/>
    </source>
</evidence>
<dbReference type="SUPFAM" id="SSF49503">
    <property type="entry name" value="Cupredoxins"/>
    <property type="match status" value="1"/>
</dbReference>
<feature type="domain" description="Cytochrome oxidase subunit II transmembrane region profile" evidence="20">
    <location>
        <begin position="28"/>
        <end position="123"/>
    </location>
</feature>
<evidence type="ECO:0000256" key="15">
    <source>
        <dbReference type="RuleBase" id="RU000456"/>
    </source>
</evidence>
<evidence type="ECO:0000256" key="6">
    <source>
        <dbReference type="ARBA" id="ARBA00022692"/>
    </source>
</evidence>
<evidence type="ECO:0000256" key="18">
    <source>
        <dbReference type="SAM" id="SignalP"/>
    </source>
</evidence>
<dbReference type="GO" id="GO:0016491">
    <property type="term" value="F:oxidoreductase activity"/>
    <property type="evidence" value="ECO:0007669"/>
    <property type="project" value="InterPro"/>
</dbReference>
<dbReference type="Proteomes" id="UP000295678">
    <property type="component" value="Unassembled WGS sequence"/>
</dbReference>
<protein>
    <recommendedName>
        <fullName evidence="16">Cytochrome c oxidase subunit 2</fullName>
        <ecNumber evidence="16">7.1.1.9</ecNumber>
    </recommendedName>
</protein>
<feature type="transmembrane region" description="Helical" evidence="17">
    <location>
        <begin position="95"/>
        <end position="117"/>
    </location>
</feature>
<reference evidence="21 22" key="1">
    <citation type="submission" date="2019-03" db="EMBL/GenBank/DDBJ databases">
        <title>Genomic Encyclopedia of Type Strains, Phase IV (KMG-IV): sequencing the most valuable type-strain genomes for metagenomic binning, comparative biology and taxonomic classification.</title>
        <authorList>
            <person name="Goeker M."/>
        </authorList>
    </citation>
    <scope>NUCLEOTIDE SEQUENCE [LARGE SCALE GENOMIC DNA]</scope>
    <source>
        <strain evidence="21 22">DSM 19345</strain>
    </source>
</reference>
<sequence length="277" mass="30621">MASTRRFAAVLATASAMATAATAALAQQPRDWQLGLQPAGSPVMESIISFHNMLLVIITLIVLFVLALLTYCILRFNAARNPVPSRTSHNTLLEVAWTVIPVLILVIIAIPSFRLLYFQMETPEPDVTIKTTGYQWYWSYEYPDHGISFDSLMLTDDELQPGQPRLLAVDNEMVVPVGKVVKLLVTADPMGVIHSWTIPSFGSKVDAVPGRMNETWFRAEKTGVYYGQCSELCGRDHAFMPIAVRVVTQEEYEAWIQEQTASLGKGGSAVASLRVTD</sequence>
<keyword evidence="22" id="KW-1185">Reference proteome</keyword>
<evidence type="ECO:0000256" key="10">
    <source>
        <dbReference type="ARBA" id="ARBA00022989"/>
    </source>
</evidence>
<keyword evidence="12 17" id="KW-0472">Membrane</keyword>
<evidence type="ECO:0000313" key="21">
    <source>
        <dbReference type="EMBL" id="TCT09951.1"/>
    </source>
</evidence>
<evidence type="ECO:0000256" key="8">
    <source>
        <dbReference type="ARBA" id="ARBA00022967"/>
    </source>
</evidence>
<keyword evidence="10 17" id="KW-1133">Transmembrane helix</keyword>
<dbReference type="InterPro" id="IPR014222">
    <property type="entry name" value="Cyt_c_oxidase_su2"/>
</dbReference>
<keyword evidence="11 16" id="KW-0186">Copper</keyword>
<dbReference type="Gene3D" id="2.60.40.420">
    <property type="entry name" value="Cupredoxins - blue copper proteins"/>
    <property type="match status" value="1"/>
</dbReference>
<evidence type="ECO:0000256" key="3">
    <source>
        <dbReference type="ARBA" id="ARBA00007866"/>
    </source>
</evidence>
<dbReference type="EC" id="7.1.1.9" evidence="16"/>
<evidence type="ECO:0000313" key="22">
    <source>
        <dbReference type="Proteomes" id="UP000295678"/>
    </source>
</evidence>
<dbReference type="PANTHER" id="PTHR22888">
    <property type="entry name" value="CYTOCHROME C OXIDASE, SUBUNIT II"/>
    <property type="match status" value="1"/>
</dbReference>
<keyword evidence="18" id="KW-0732">Signal</keyword>
<keyword evidence="4 15" id="KW-0813">Transport</keyword>
<evidence type="ECO:0000256" key="16">
    <source>
        <dbReference type="RuleBase" id="RU004024"/>
    </source>
</evidence>
<feature type="chain" id="PRO_5020381672" description="Cytochrome c oxidase subunit 2" evidence="18">
    <location>
        <begin position="24"/>
        <end position="277"/>
    </location>
</feature>
<feature type="domain" description="Cytochrome oxidase subunit II copper A binding" evidence="19">
    <location>
        <begin position="124"/>
        <end position="258"/>
    </location>
</feature>
<dbReference type="GO" id="GO:0005886">
    <property type="term" value="C:plasma membrane"/>
    <property type="evidence" value="ECO:0007669"/>
    <property type="project" value="UniProtKB-SubCell"/>
</dbReference>
<dbReference type="PROSITE" id="PS00078">
    <property type="entry name" value="COX2"/>
    <property type="match status" value="1"/>
</dbReference>
<dbReference type="InterPro" id="IPR011759">
    <property type="entry name" value="Cyt_c_oxidase_su2_TM_dom"/>
</dbReference>
<feature type="transmembrane region" description="Helical" evidence="17">
    <location>
        <begin position="50"/>
        <end position="74"/>
    </location>
</feature>
<evidence type="ECO:0000256" key="2">
    <source>
        <dbReference type="ARBA" id="ARBA00004141"/>
    </source>
</evidence>
<dbReference type="GO" id="GO:0005507">
    <property type="term" value="F:copper ion binding"/>
    <property type="evidence" value="ECO:0007669"/>
    <property type="project" value="InterPro"/>
</dbReference>
<dbReference type="PANTHER" id="PTHR22888:SF9">
    <property type="entry name" value="CYTOCHROME C OXIDASE SUBUNIT 2"/>
    <property type="match status" value="1"/>
</dbReference>
<dbReference type="RefSeq" id="WP_132806777.1">
    <property type="nucleotide sequence ID" value="NZ_SMAK01000006.1"/>
</dbReference>
<evidence type="ECO:0000259" key="20">
    <source>
        <dbReference type="PROSITE" id="PS50999"/>
    </source>
</evidence>
<keyword evidence="8" id="KW-1278">Translocase</keyword>
<evidence type="ECO:0000256" key="4">
    <source>
        <dbReference type="ARBA" id="ARBA00022448"/>
    </source>
</evidence>
<gene>
    <name evidence="21" type="ORF">EDC22_106146</name>
</gene>